<reference evidence="4" key="4">
    <citation type="journal article" date="2017" name="BMC Genomics">
        <title>Gapless genome assembly of Colletotrichum higginsianum reveals chromosome structure and association of transposable elements with secondary metabolite gene clusters.</title>
        <authorList>
            <person name="Dallery J.-F."/>
            <person name="Lapalu N."/>
            <person name="Zampounis A."/>
            <person name="Pigne S."/>
            <person name="Luyten I."/>
            <person name="Amselem J."/>
            <person name="Wittenberg A.H.J."/>
            <person name="Zhou S."/>
            <person name="de Queiroz M.V."/>
            <person name="Robin G.P."/>
            <person name="Auger A."/>
            <person name="Hainaut M."/>
            <person name="Henrissat B."/>
            <person name="Kim K.-T."/>
            <person name="Lee Y.-H."/>
            <person name="Lespinet O."/>
            <person name="Schwartz D.C."/>
            <person name="Thon M.R."/>
            <person name="O'Connell R.J."/>
        </authorList>
    </citation>
    <scope>NUCLEOTIDE SEQUENCE [LARGE SCALE GENOMIC DNA]</scope>
    <source>
        <strain evidence="4">IMI 349063</strain>
    </source>
</reference>
<dbReference type="VEuPathDB" id="FungiDB:CH63R_13838"/>
<evidence type="ECO:0000313" key="2">
    <source>
        <dbReference type="EMBL" id="OBR02612.1"/>
    </source>
</evidence>
<keyword evidence="4" id="KW-1185">Reference proteome</keyword>
<dbReference type="GeneID" id="28872919"/>
<protein>
    <submittedName>
        <fullName evidence="1">Uncharacterized protein</fullName>
    </submittedName>
</protein>
<organism evidence="1 3">
    <name type="scientific">Colletotrichum higginsianum (strain IMI 349063)</name>
    <name type="common">Crucifer anthracnose fungus</name>
    <dbReference type="NCBI Taxonomy" id="759273"/>
    <lineage>
        <taxon>Eukaryota</taxon>
        <taxon>Fungi</taxon>
        <taxon>Dikarya</taxon>
        <taxon>Ascomycota</taxon>
        <taxon>Pezizomycotina</taxon>
        <taxon>Sordariomycetes</taxon>
        <taxon>Hypocreomycetidae</taxon>
        <taxon>Glomerellales</taxon>
        <taxon>Glomerellaceae</taxon>
        <taxon>Colletotrichum</taxon>
        <taxon>Colletotrichum destructivum species complex</taxon>
    </lineage>
</organism>
<dbReference type="Proteomes" id="UP000007174">
    <property type="component" value="Unassembled WGS sequence"/>
</dbReference>
<dbReference type="AlphaFoldDB" id="H1UX76"/>
<dbReference type="EMBL" id="CACQ02000466">
    <property type="protein sequence ID" value="CCF32577.1"/>
    <property type="molecule type" value="Genomic_DNA"/>
</dbReference>
<dbReference type="EMBL" id="LTAN01000010">
    <property type="protein sequence ID" value="OBR02612.1"/>
    <property type="molecule type" value="Genomic_DNA"/>
</dbReference>
<proteinExistence type="predicted"/>
<evidence type="ECO:0000313" key="1">
    <source>
        <dbReference type="EMBL" id="CCF32577.1"/>
    </source>
</evidence>
<reference evidence="2" key="3">
    <citation type="submission" date="2016-02" db="EMBL/GenBank/DDBJ databases">
        <title>Resequencing and annotation of the Colletotrichum higginsianum genome.</title>
        <authorList>
            <person name="O'Connell R."/>
            <person name="Zambounis A."/>
            <person name="Thon M."/>
            <person name="Dallery J.-F."/>
        </authorList>
    </citation>
    <scope>NUCLEOTIDE SEQUENCE [LARGE SCALE GENOMIC DNA]</scope>
    <source>
        <strain evidence="2">IMI 349063</strain>
    </source>
</reference>
<dbReference type="Proteomes" id="UP000092177">
    <property type="component" value="Chromosome 10"/>
</dbReference>
<gene>
    <name evidence="1" type="ORF">CH063_04937</name>
    <name evidence="2" type="ORF">CH63R_13838</name>
</gene>
<dbReference type="KEGG" id="chig:CH63R_13838"/>
<reference evidence="1" key="1">
    <citation type="submission" date="2011-12" db="EMBL/GenBank/DDBJ databases">
        <title>The genome sequence of Colletotrichum higginsianum IMI 34906.</title>
        <authorList>
            <person name="Ma L.-J."/>
            <person name="O'Connell R."/>
            <person name="van Themaat E.V.L."/>
            <person name="Stueber K."/>
            <person name="Young S.K."/>
            <person name="Zeng Q."/>
            <person name="Gargeya S."/>
            <person name="Fitzgerald M."/>
            <person name="Haas B."/>
            <person name="Abouelleil A."/>
            <person name="Alvarado L."/>
            <person name="Arachchi H.M."/>
            <person name="Berlin A."/>
            <person name="Chapman S.B."/>
            <person name="Gearin G."/>
            <person name="Goldberg J."/>
            <person name="Griggs A."/>
            <person name="Gujja S."/>
            <person name="Hansen M."/>
            <person name="Heiman D."/>
            <person name="Howarth C."/>
            <person name="Larimer J."/>
            <person name="Lui A."/>
            <person name="MacDonald P.J.P."/>
            <person name="McCowen C."/>
            <person name="Montmayeur A."/>
            <person name="Murphy C."/>
            <person name="Neiman D."/>
            <person name="Pearson M."/>
            <person name="Priest M."/>
            <person name="Roberts A."/>
            <person name="Saif S."/>
            <person name="Shea T."/>
            <person name="Sisk P."/>
            <person name="Stolte C."/>
            <person name="Sykes S."/>
            <person name="Wortman J."/>
            <person name="Nusbaum C."/>
            <person name="Birren B."/>
        </authorList>
    </citation>
    <scope>NUCLEOTIDE SEQUENCE [LARGE SCALE GENOMIC DNA]</scope>
    <source>
        <strain evidence="1">IMI 349063</strain>
    </source>
</reference>
<evidence type="ECO:0000313" key="4">
    <source>
        <dbReference type="Proteomes" id="UP000092177"/>
    </source>
</evidence>
<reference evidence="3" key="2">
    <citation type="journal article" date="2012" name="Nat. Genet.">
        <title>Lifestyle transitions in plant pathogenic Colletotrichum fungi deciphered by genome and transcriptome analyses.</title>
        <authorList>
            <person name="O'Connell R.J."/>
            <person name="Thon M.R."/>
            <person name="Hacquard S."/>
            <person name="Amyotte S.G."/>
            <person name="Kleemann J."/>
            <person name="Torres M.F."/>
            <person name="Damm U."/>
            <person name="Buiate E.A."/>
            <person name="Epstein L."/>
            <person name="Alkan N."/>
            <person name="Altmueller J."/>
            <person name="Alvarado-Balderrama L."/>
            <person name="Bauser C.A."/>
            <person name="Becker C."/>
            <person name="Birren B.W."/>
            <person name="Chen Z."/>
            <person name="Choi J."/>
            <person name="Crouch J.A."/>
            <person name="Duvick J.P."/>
            <person name="Farman M.A."/>
            <person name="Gan P."/>
            <person name="Heiman D."/>
            <person name="Henrissat B."/>
            <person name="Howard R.J."/>
            <person name="Kabbage M."/>
            <person name="Koch C."/>
            <person name="Kracher B."/>
            <person name="Kubo Y."/>
            <person name="Law A.D."/>
            <person name="Lebrun M.-H."/>
            <person name="Lee Y.-H."/>
            <person name="Miyara I."/>
            <person name="Moore N."/>
            <person name="Neumann U."/>
            <person name="Nordstroem K."/>
            <person name="Panaccione D.G."/>
            <person name="Panstruga R."/>
            <person name="Place M."/>
            <person name="Proctor R.H."/>
            <person name="Prusky D."/>
            <person name="Rech G."/>
            <person name="Reinhardt R."/>
            <person name="Rollins J.A."/>
            <person name="Rounsley S."/>
            <person name="Schardl C.L."/>
            <person name="Schwartz D.C."/>
            <person name="Shenoy N."/>
            <person name="Shirasu K."/>
            <person name="Sikhakolli U.R."/>
            <person name="Stueber K."/>
            <person name="Sukno S.A."/>
            <person name="Sweigard J.A."/>
            <person name="Takano Y."/>
            <person name="Takahara H."/>
            <person name="Trail F."/>
            <person name="van der Does H.C."/>
            <person name="Voll L.M."/>
            <person name="Will I."/>
            <person name="Young S."/>
            <person name="Zeng Q."/>
            <person name="Zhang J."/>
            <person name="Zhou S."/>
            <person name="Dickman M.B."/>
            <person name="Schulze-Lefert P."/>
            <person name="Ver Loren van Themaat E."/>
            <person name="Ma L.-J."/>
            <person name="Vaillancourt L.J."/>
        </authorList>
    </citation>
    <scope>NUCLEOTIDE SEQUENCE [LARGE SCALE GENOMIC DNA]</scope>
    <source>
        <strain evidence="3">IMI 349063</strain>
    </source>
</reference>
<dbReference type="HOGENOM" id="CLU_2426898_0_0_1"/>
<evidence type="ECO:0000313" key="3">
    <source>
        <dbReference type="Proteomes" id="UP000007174"/>
    </source>
</evidence>
<accession>H1UX76</accession>
<name>H1UX76_COLHI</name>
<dbReference type="RefSeq" id="XP_018151130.1">
    <property type="nucleotide sequence ID" value="XM_018308812.1"/>
</dbReference>
<sequence>MNEPIGPTKRAKISYQIKVIETKTPSLPPTQAKGMISGRLELPALALHKISGIHCEDSYGVRVELRNESLQFHSGRTPDRRPIGIENRCLE</sequence>